<evidence type="ECO:0000313" key="3">
    <source>
        <dbReference type="Proteomes" id="UP001529510"/>
    </source>
</evidence>
<gene>
    <name evidence="2" type="ORF">M9458_017285</name>
</gene>
<keyword evidence="3" id="KW-1185">Reference proteome</keyword>
<evidence type="ECO:0000256" key="1">
    <source>
        <dbReference type="SAM" id="MobiDB-lite"/>
    </source>
</evidence>
<comment type="caution">
    <text evidence="2">The sequence shown here is derived from an EMBL/GenBank/DDBJ whole genome shotgun (WGS) entry which is preliminary data.</text>
</comment>
<dbReference type="AlphaFoldDB" id="A0ABD0QHT0"/>
<name>A0ABD0QHT0_CIRMR</name>
<organism evidence="2 3">
    <name type="scientific">Cirrhinus mrigala</name>
    <name type="common">Mrigala</name>
    <dbReference type="NCBI Taxonomy" id="683832"/>
    <lineage>
        <taxon>Eukaryota</taxon>
        <taxon>Metazoa</taxon>
        <taxon>Chordata</taxon>
        <taxon>Craniata</taxon>
        <taxon>Vertebrata</taxon>
        <taxon>Euteleostomi</taxon>
        <taxon>Actinopterygii</taxon>
        <taxon>Neopterygii</taxon>
        <taxon>Teleostei</taxon>
        <taxon>Ostariophysi</taxon>
        <taxon>Cypriniformes</taxon>
        <taxon>Cyprinidae</taxon>
        <taxon>Labeoninae</taxon>
        <taxon>Labeonini</taxon>
        <taxon>Cirrhinus</taxon>
    </lineage>
</organism>
<feature type="non-terminal residue" evidence="2">
    <location>
        <position position="111"/>
    </location>
</feature>
<dbReference type="EMBL" id="JAMKFB020000008">
    <property type="protein sequence ID" value="KAL0185615.1"/>
    <property type="molecule type" value="Genomic_DNA"/>
</dbReference>
<accession>A0ABD0QHT0</accession>
<feature type="compositionally biased region" description="Basic and acidic residues" evidence="1">
    <location>
        <begin position="100"/>
        <end position="111"/>
    </location>
</feature>
<proteinExistence type="predicted"/>
<sequence length="111" mass="11553">ARPMMPCAQSSLSADGTAQCLSSDTGEEDQTEAPSVKPTSPAPVPSEGSGGDFMKRAVASSVQSSDSPPCPLVNGHAPSVSSHAHSAYVSSDNDSEFEDADMKRELQKLRE</sequence>
<feature type="compositionally biased region" description="Low complexity" evidence="1">
    <location>
        <begin position="79"/>
        <end position="91"/>
    </location>
</feature>
<feature type="non-terminal residue" evidence="2">
    <location>
        <position position="1"/>
    </location>
</feature>
<evidence type="ECO:0000313" key="2">
    <source>
        <dbReference type="EMBL" id="KAL0185615.1"/>
    </source>
</evidence>
<reference evidence="2 3" key="1">
    <citation type="submission" date="2024-05" db="EMBL/GenBank/DDBJ databases">
        <title>Genome sequencing and assembly of Indian major carp, Cirrhinus mrigala (Hamilton, 1822).</title>
        <authorList>
            <person name="Mohindra V."/>
            <person name="Chowdhury L.M."/>
            <person name="Lal K."/>
            <person name="Jena J.K."/>
        </authorList>
    </citation>
    <scope>NUCLEOTIDE SEQUENCE [LARGE SCALE GENOMIC DNA]</scope>
    <source>
        <strain evidence="2">CM1030</strain>
        <tissue evidence="2">Blood</tissue>
    </source>
</reference>
<feature type="region of interest" description="Disordered" evidence="1">
    <location>
        <begin position="1"/>
        <end position="111"/>
    </location>
</feature>
<feature type="compositionally biased region" description="Polar residues" evidence="1">
    <location>
        <begin position="8"/>
        <end position="24"/>
    </location>
</feature>
<protein>
    <submittedName>
        <fullName evidence="2">Uncharacterized protein</fullName>
    </submittedName>
</protein>
<dbReference type="Proteomes" id="UP001529510">
    <property type="component" value="Unassembled WGS sequence"/>
</dbReference>